<dbReference type="InterPro" id="IPR029062">
    <property type="entry name" value="Class_I_gatase-like"/>
</dbReference>
<gene>
    <name evidence="2" type="ORF">BLM47_13050</name>
</gene>
<protein>
    <recommendedName>
        <fullName evidence="1">ThuA-like domain-containing protein</fullName>
    </recommendedName>
</protein>
<comment type="caution">
    <text evidence="2">The sequence shown here is derived from an EMBL/GenBank/DDBJ whole genome shotgun (WGS) entry which is preliminary data.</text>
</comment>
<dbReference type="Gene3D" id="3.40.50.880">
    <property type="match status" value="1"/>
</dbReference>
<dbReference type="SUPFAM" id="SSF52317">
    <property type="entry name" value="Class I glutamine amidotransferase-like"/>
    <property type="match status" value="1"/>
</dbReference>
<accession>A0A2A6DXN0</accession>
<evidence type="ECO:0000313" key="2">
    <source>
        <dbReference type="EMBL" id="PDO09336.1"/>
    </source>
</evidence>
<organism evidence="2 3">
    <name type="scientific">Candidatus Reconcilbacillus cellulovorans</name>
    <dbReference type="NCBI Taxonomy" id="1906605"/>
    <lineage>
        <taxon>Bacteria</taxon>
        <taxon>Bacillati</taxon>
        <taxon>Bacillota</taxon>
        <taxon>Bacilli</taxon>
        <taxon>Bacillales</taxon>
        <taxon>Paenibacillaceae</taxon>
        <taxon>Candidatus Reconcilbacillus</taxon>
    </lineage>
</organism>
<dbReference type="Proteomes" id="UP000243688">
    <property type="component" value="Unassembled WGS sequence"/>
</dbReference>
<dbReference type="PANTHER" id="PTHR40469">
    <property type="entry name" value="SECRETED GLYCOSYL HYDROLASE"/>
    <property type="match status" value="1"/>
</dbReference>
<feature type="domain" description="ThuA-like" evidence="1">
    <location>
        <begin position="4"/>
        <end position="216"/>
    </location>
</feature>
<evidence type="ECO:0000313" key="3">
    <source>
        <dbReference type="Proteomes" id="UP000243688"/>
    </source>
</evidence>
<proteinExistence type="predicted"/>
<dbReference type="Pfam" id="PF06283">
    <property type="entry name" value="ThuA"/>
    <property type="match status" value="1"/>
</dbReference>
<name>A0A2A6DXN0_9BACL</name>
<reference evidence="2 3" key="1">
    <citation type="submission" date="2016-12" db="EMBL/GenBank/DDBJ databases">
        <title>Candidatus Reconcilibacillus cellulovorans genome.</title>
        <authorList>
            <person name="Kolinko S."/>
            <person name="Wu Y.-W."/>
            <person name="Tachea F."/>
            <person name="Denzel E."/>
            <person name="Hiras J."/>
            <person name="Baecker N."/>
            <person name="Chan L.J."/>
            <person name="Eichorst S.A."/>
            <person name="Frey D."/>
            <person name="Adams P.D."/>
            <person name="Pray T."/>
            <person name="Tanjore D."/>
            <person name="Petzold C.J."/>
            <person name="Gladden J.M."/>
            <person name="Simmons B.A."/>
            <person name="Singer S.W."/>
        </authorList>
    </citation>
    <scope>NUCLEOTIDE SEQUENCE [LARGE SCALE GENOMIC DNA]</scope>
    <source>
        <strain evidence="2">JTherm</strain>
    </source>
</reference>
<dbReference type="PANTHER" id="PTHR40469:SF2">
    <property type="entry name" value="GALACTOSE-BINDING DOMAIN-LIKE SUPERFAMILY PROTEIN"/>
    <property type="match status" value="1"/>
</dbReference>
<dbReference type="AlphaFoldDB" id="A0A2A6DXN0"/>
<dbReference type="InterPro" id="IPR029010">
    <property type="entry name" value="ThuA-like"/>
</dbReference>
<sequence length="249" mass="27209">MARRALIVWGGWPGHQPDLVADIFAGLLRGEGFEVEVSDTLDAFSDAEKLTALHLIVPIWTMGEIDKARVRNVSLAVQTGTGLAGCHGGMCDAFRSNVDWHFMTGGQWVAHPGNDGVEYKVEIRHSSSPLLEGIGDFVVRSEQYYLHVDPAVEVLATTRFPTVPGPHAANGPVDMPVVWTKRWGLGRVFYCSLGHQADIVAMPQVKEIMRRGFLWAAEGKDKALELLDDDSARVGLIDAQYTGMGDSPN</sequence>
<dbReference type="EMBL" id="MOXJ01000045">
    <property type="protein sequence ID" value="PDO09336.1"/>
    <property type="molecule type" value="Genomic_DNA"/>
</dbReference>
<evidence type="ECO:0000259" key="1">
    <source>
        <dbReference type="Pfam" id="PF06283"/>
    </source>
</evidence>